<reference evidence="18" key="1">
    <citation type="submission" date="2012-12" db="EMBL/GenBank/DDBJ databases">
        <authorList>
            <person name="Hellsten U."/>
            <person name="Grimwood J."/>
            <person name="Chapman J.A."/>
            <person name="Shapiro H."/>
            <person name="Aerts A."/>
            <person name="Otillar R.P."/>
            <person name="Terry A.Y."/>
            <person name="Boore J.L."/>
            <person name="Simakov O."/>
            <person name="Marletaz F."/>
            <person name="Cho S.-J."/>
            <person name="Edsinger-Gonzales E."/>
            <person name="Havlak P."/>
            <person name="Kuo D.-H."/>
            <person name="Larsson T."/>
            <person name="Lv J."/>
            <person name="Arendt D."/>
            <person name="Savage R."/>
            <person name="Osoegawa K."/>
            <person name="de Jong P."/>
            <person name="Lindberg D.R."/>
            <person name="Seaver E.C."/>
            <person name="Weisblat D.A."/>
            <person name="Putnam N.H."/>
            <person name="Grigoriev I.V."/>
            <person name="Rokhsar D.S."/>
        </authorList>
    </citation>
    <scope>NUCLEOTIDE SEQUENCE</scope>
</reference>
<dbReference type="Proteomes" id="UP000015101">
    <property type="component" value="Unassembled WGS sequence"/>
</dbReference>
<evidence type="ECO:0000256" key="11">
    <source>
        <dbReference type="RuleBase" id="RU364040"/>
    </source>
</evidence>
<dbReference type="EMBL" id="KB097456">
    <property type="protein sequence ID" value="ESN97056.1"/>
    <property type="molecule type" value="Genomic_DNA"/>
</dbReference>
<keyword evidence="6 9" id="KW-0862">Zinc</keyword>
<evidence type="ECO:0000256" key="3">
    <source>
        <dbReference type="ARBA" id="ARBA00022670"/>
    </source>
</evidence>
<accession>T1G642</accession>
<dbReference type="InterPro" id="IPR027268">
    <property type="entry name" value="Peptidase_M4/M1_CTD_sf"/>
</dbReference>
<evidence type="ECO:0000259" key="15">
    <source>
        <dbReference type="Pfam" id="PF17900"/>
    </source>
</evidence>
<comment type="cofactor">
    <cofactor evidence="9 11">
        <name>Zn(2+)</name>
        <dbReference type="ChEBI" id="CHEBI:29105"/>
    </cofactor>
    <text evidence="9 11">Binds 1 zinc ion per subunit.</text>
</comment>
<comment type="similarity">
    <text evidence="1 11">Belongs to the peptidase M1 family.</text>
</comment>
<dbReference type="PANTHER" id="PTHR11533:SF299">
    <property type="entry name" value="AMINOPEPTIDASE"/>
    <property type="match status" value="1"/>
</dbReference>
<evidence type="ECO:0000259" key="14">
    <source>
        <dbReference type="Pfam" id="PF11838"/>
    </source>
</evidence>
<gene>
    <name evidence="17" type="primary">20216539</name>
    <name evidence="16" type="ORF">HELRODRAFT_85912</name>
</gene>
<evidence type="ECO:0000256" key="8">
    <source>
        <dbReference type="PIRSR" id="PIRSR634016-1"/>
    </source>
</evidence>
<keyword evidence="2 11" id="KW-0031">Aminopeptidase</keyword>
<dbReference type="Pfam" id="PF11838">
    <property type="entry name" value="ERAP1_C"/>
    <property type="match status" value="1"/>
</dbReference>
<dbReference type="Gene3D" id="1.10.390.10">
    <property type="entry name" value="Neutral Protease Domain 2"/>
    <property type="match status" value="1"/>
</dbReference>
<keyword evidence="4 9" id="KW-0479">Metal-binding</keyword>
<dbReference type="SUPFAM" id="SSF63737">
    <property type="entry name" value="Leukotriene A4 hydrolase N-terminal domain"/>
    <property type="match status" value="1"/>
</dbReference>
<dbReference type="InterPro" id="IPR050344">
    <property type="entry name" value="Peptidase_M1_aminopeptidases"/>
</dbReference>
<evidence type="ECO:0000313" key="17">
    <source>
        <dbReference type="EnsemblMetazoa" id="HelroP85912"/>
    </source>
</evidence>
<dbReference type="InterPro" id="IPR024571">
    <property type="entry name" value="ERAP1-like_C_dom"/>
</dbReference>
<dbReference type="CDD" id="cd09601">
    <property type="entry name" value="M1_APN-Q_like"/>
    <property type="match status" value="1"/>
</dbReference>
<dbReference type="FunCoup" id="T1G642">
    <property type="interactions" value="485"/>
</dbReference>
<dbReference type="InParanoid" id="T1G642"/>
<dbReference type="GeneID" id="20216539"/>
<dbReference type="SUPFAM" id="SSF55486">
    <property type="entry name" value="Metalloproteases ('zincins'), catalytic domain"/>
    <property type="match status" value="1"/>
</dbReference>
<feature type="chain" id="PRO_5010981130" description="Aminopeptidase" evidence="12">
    <location>
        <begin position="29"/>
        <end position="845"/>
    </location>
</feature>
<dbReference type="Gene3D" id="1.25.50.20">
    <property type="match status" value="1"/>
</dbReference>
<dbReference type="FunFam" id="1.25.50.20:FF:000066">
    <property type="entry name" value="Aminopeptidase"/>
    <property type="match status" value="1"/>
</dbReference>
<dbReference type="Gene3D" id="2.60.40.1910">
    <property type="match status" value="1"/>
</dbReference>
<reference evidence="17" key="3">
    <citation type="submission" date="2015-06" db="UniProtKB">
        <authorList>
            <consortium name="EnsemblMetazoa"/>
        </authorList>
    </citation>
    <scope>IDENTIFICATION</scope>
</reference>
<feature type="active site" description="Proton acceptor" evidence="8">
    <location>
        <position position="341"/>
    </location>
</feature>
<evidence type="ECO:0000313" key="16">
    <source>
        <dbReference type="EMBL" id="ESN97056.1"/>
    </source>
</evidence>
<dbReference type="OMA" id="GGWDEMT"/>
<evidence type="ECO:0000256" key="9">
    <source>
        <dbReference type="PIRSR" id="PIRSR634016-3"/>
    </source>
</evidence>
<feature type="domain" description="Peptidase M1 membrane alanine aminopeptidase" evidence="13">
    <location>
        <begin position="269"/>
        <end position="489"/>
    </location>
</feature>
<dbReference type="OrthoDB" id="10031169at2759"/>
<dbReference type="InterPro" id="IPR045357">
    <property type="entry name" value="Aminopeptidase_N-like_N"/>
</dbReference>
<evidence type="ECO:0000256" key="5">
    <source>
        <dbReference type="ARBA" id="ARBA00022801"/>
    </source>
</evidence>
<dbReference type="PANTHER" id="PTHR11533">
    <property type="entry name" value="PROTEASE M1 ZINC METALLOPROTEASE"/>
    <property type="match status" value="1"/>
</dbReference>
<evidence type="ECO:0000313" key="18">
    <source>
        <dbReference type="Proteomes" id="UP000015101"/>
    </source>
</evidence>
<evidence type="ECO:0000256" key="4">
    <source>
        <dbReference type="ARBA" id="ARBA00022723"/>
    </source>
</evidence>
<dbReference type="KEGG" id="hro:HELRODRAFT_85912"/>
<dbReference type="InterPro" id="IPR042097">
    <property type="entry name" value="Aminopeptidase_N-like_N_sf"/>
</dbReference>
<organism evidence="17 18">
    <name type="scientific">Helobdella robusta</name>
    <name type="common">Californian leech</name>
    <dbReference type="NCBI Taxonomy" id="6412"/>
    <lineage>
        <taxon>Eukaryota</taxon>
        <taxon>Metazoa</taxon>
        <taxon>Spiralia</taxon>
        <taxon>Lophotrochozoa</taxon>
        <taxon>Annelida</taxon>
        <taxon>Clitellata</taxon>
        <taxon>Hirudinea</taxon>
        <taxon>Rhynchobdellida</taxon>
        <taxon>Glossiphoniidae</taxon>
        <taxon>Helobdella</taxon>
    </lineage>
</organism>
<dbReference type="EC" id="3.4.11.-" evidence="11"/>
<dbReference type="GO" id="GO:0043171">
    <property type="term" value="P:peptide catabolic process"/>
    <property type="evidence" value="ECO:0000318"/>
    <property type="project" value="GO_Central"/>
</dbReference>
<dbReference type="FunFam" id="2.60.40.1730:FF:000025">
    <property type="entry name" value="Aminopeptidase"/>
    <property type="match status" value="1"/>
</dbReference>
<dbReference type="RefSeq" id="XP_009024780.1">
    <property type="nucleotide sequence ID" value="XM_009026532.1"/>
</dbReference>
<name>T1G642_HELRO</name>
<dbReference type="HOGENOM" id="CLU_003705_2_0_1"/>
<feature type="site" description="Transition state stabilizer" evidence="10">
    <location>
        <position position="426"/>
    </location>
</feature>
<feature type="binding site" evidence="9">
    <location>
        <position position="363"/>
    </location>
    <ligand>
        <name>Zn(2+)</name>
        <dbReference type="ChEBI" id="CHEBI:29105"/>
        <note>catalytic</note>
    </ligand>
</feature>
<evidence type="ECO:0000256" key="7">
    <source>
        <dbReference type="ARBA" id="ARBA00023049"/>
    </source>
</evidence>
<keyword evidence="18" id="KW-1185">Reference proteome</keyword>
<keyword evidence="7 11" id="KW-0482">Metalloprotease</keyword>
<keyword evidence="3 11" id="KW-0645">Protease</keyword>
<dbReference type="GO" id="GO:0008270">
    <property type="term" value="F:zinc ion binding"/>
    <property type="evidence" value="ECO:0007669"/>
    <property type="project" value="UniProtKB-UniRule"/>
</dbReference>
<dbReference type="Pfam" id="PF01433">
    <property type="entry name" value="Peptidase_M1"/>
    <property type="match status" value="1"/>
</dbReference>
<evidence type="ECO:0000259" key="13">
    <source>
        <dbReference type="Pfam" id="PF01433"/>
    </source>
</evidence>
<keyword evidence="12" id="KW-0732">Signal</keyword>
<feature type="domain" description="Aminopeptidase N-like N-terminal" evidence="15">
    <location>
        <begin position="51"/>
        <end position="240"/>
    </location>
</feature>
<dbReference type="GO" id="GO:0006508">
    <property type="term" value="P:proteolysis"/>
    <property type="evidence" value="ECO:0000318"/>
    <property type="project" value="GO_Central"/>
</dbReference>
<protein>
    <recommendedName>
        <fullName evidence="11">Aminopeptidase</fullName>
        <ecNumber evidence="11">3.4.11.-</ecNumber>
    </recommendedName>
</protein>
<evidence type="ECO:0000256" key="6">
    <source>
        <dbReference type="ARBA" id="ARBA00022833"/>
    </source>
</evidence>
<reference evidence="16 18" key="2">
    <citation type="journal article" date="2013" name="Nature">
        <title>Insights into bilaterian evolution from three spiralian genomes.</title>
        <authorList>
            <person name="Simakov O."/>
            <person name="Marletaz F."/>
            <person name="Cho S.J."/>
            <person name="Edsinger-Gonzales E."/>
            <person name="Havlak P."/>
            <person name="Hellsten U."/>
            <person name="Kuo D.H."/>
            <person name="Larsson T."/>
            <person name="Lv J."/>
            <person name="Arendt D."/>
            <person name="Savage R."/>
            <person name="Osoegawa K."/>
            <person name="de Jong P."/>
            <person name="Grimwood J."/>
            <person name="Chapman J.A."/>
            <person name="Shapiro H."/>
            <person name="Aerts A."/>
            <person name="Otillar R.P."/>
            <person name="Terry A.Y."/>
            <person name="Boore J.L."/>
            <person name="Grigoriev I.V."/>
            <person name="Lindberg D.R."/>
            <person name="Seaver E.C."/>
            <person name="Weisblat D.A."/>
            <person name="Putnam N.H."/>
            <person name="Rokhsar D.S."/>
        </authorList>
    </citation>
    <scope>NUCLEOTIDE SEQUENCE</scope>
</reference>
<keyword evidence="5 11" id="KW-0378">Hydrolase</keyword>
<dbReference type="Pfam" id="PF17900">
    <property type="entry name" value="Peptidase_M1_N"/>
    <property type="match status" value="1"/>
</dbReference>
<evidence type="ECO:0000256" key="10">
    <source>
        <dbReference type="PIRSR" id="PIRSR634016-4"/>
    </source>
</evidence>
<dbReference type="InterPro" id="IPR014782">
    <property type="entry name" value="Peptidase_M1_dom"/>
</dbReference>
<feature type="domain" description="ERAP1-like C-terminal" evidence="14">
    <location>
        <begin position="582"/>
        <end position="840"/>
    </location>
</feature>
<dbReference type="GO" id="GO:0070006">
    <property type="term" value="F:metalloaminopeptidase activity"/>
    <property type="evidence" value="ECO:0000318"/>
    <property type="project" value="GO_Central"/>
</dbReference>
<dbReference type="Gene3D" id="2.60.40.1730">
    <property type="entry name" value="tricorn interacting facor f3 domain"/>
    <property type="match status" value="1"/>
</dbReference>
<feature type="signal peptide" evidence="12">
    <location>
        <begin position="1"/>
        <end position="28"/>
    </location>
</feature>
<feature type="binding site" evidence="9">
    <location>
        <position position="340"/>
    </location>
    <ligand>
        <name>Zn(2+)</name>
        <dbReference type="ChEBI" id="CHEBI:29105"/>
        <note>catalytic</note>
    </ligand>
</feature>
<dbReference type="FunFam" id="1.10.390.10:FF:000013">
    <property type="entry name" value="Aminopeptidase N"/>
    <property type="match status" value="1"/>
</dbReference>
<dbReference type="InterPro" id="IPR034016">
    <property type="entry name" value="M1_APN-typ"/>
</dbReference>
<feature type="binding site" evidence="9">
    <location>
        <position position="344"/>
    </location>
    <ligand>
        <name>Zn(2+)</name>
        <dbReference type="ChEBI" id="CHEBI:29105"/>
        <note>catalytic</note>
    </ligand>
</feature>
<dbReference type="InterPro" id="IPR001930">
    <property type="entry name" value="Peptidase_M1"/>
</dbReference>
<evidence type="ECO:0000256" key="1">
    <source>
        <dbReference type="ARBA" id="ARBA00010136"/>
    </source>
</evidence>
<dbReference type="AlphaFoldDB" id="T1G642"/>
<dbReference type="EMBL" id="AMQM01006457">
    <property type="status" value="NOT_ANNOTATED_CDS"/>
    <property type="molecule type" value="Genomic_DNA"/>
</dbReference>
<proteinExistence type="inferred from homology"/>
<evidence type="ECO:0000256" key="2">
    <source>
        <dbReference type="ARBA" id="ARBA00022438"/>
    </source>
</evidence>
<dbReference type="eggNOG" id="KOG1046">
    <property type="taxonomic scope" value="Eukaryota"/>
</dbReference>
<sequence>MSLSRKRRAASAALACLCYVVLWITAGAQNCNTLKNKARWNNLRLPRTLVPHLYEAVIHPDLERLDFRGWSCVEVLVNDNTDYIVMHVKKLNLSNIDVRFKDRNDSLEIKEHVISDEREQLQIELTSLLLKGSRLLINVSFHAALRDDCNGFFFDSYKTKNGVERFMAATQFESIQARSAFPCFDEPNMRARFKFSIIRPNNYISLFNTEKVWCDAVLNYYSSNETMDVFETTVKMSTYLVAFVVCDYKSKSKINNGVIVKRIQEVDLALNTVVDLLEYFETLYEVKYPLKKLDNVPVVNFHYGSMENWGNIIYHESYLLFNAVEGSESDKIDVVMVIAHEVAHQWFGNLVTMDWWGDLWLKEGFATFAQYFGVKHVFPDWPIMEDFAYDVAMHGLTTDAVDSSTPIIISMDDTKNIMEHYNDLTYLKSASLIQMLKTAFGSHLFNTAVKNYMNKHQFDCANKNDLWDSFNQQLDSMENINVKEMMDTWTLQMGFPVVSIIRNGRQVTCHQERFVIVDHSKLGDFEIKRPKFNYTWIIPLTYVTDTNPHNHSNVFMKEKTSLFFHIHSNNNTDNYNIYKNPGFYRVNYDANGWSEIIKQLKTNHNVFDVLDRGSLINDVFALLSTNLVNLNTAFNLSLYLEKELNCHPWRMMMGNIWYTIQKFSTHPKYHLYTNFMKKLMTPVLKNLGFKEEGDYEAKLIRPQLMTLAAHMGFPEYVDWVQESFKQQLSTFYLFLQRLSPNQRDIVYSYAVRYGGEKEWNYVMNLALADDASRIKSLLKSLTLSKNLSNIEKLIDLALNKSLVQNWECYIVLINIILNSIHQESLWKLITKNWTQIHERYFLLFF</sequence>
<dbReference type="PRINTS" id="PR00756">
    <property type="entry name" value="ALADIPTASE"/>
</dbReference>
<dbReference type="CTD" id="20216539"/>
<evidence type="ECO:0000256" key="12">
    <source>
        <dbReference type="SAM" id="SignalP"/>
    </source>
</evidence>
<dbReference type="EnsemblMetazoa" id="HelroT85912">
    <property type="protein sequence ID" value="HelroP85912"/>
    <property type="gene ID" value="HelroG85912"/>
</dbReference>